<dbReference type="Pfam" id="PF01406">
    <property type="entry name" value="tRNA-synt_1e"/>
    <property type="match status" value="1"/>
</dbReference>
<evidence type="ECO:0000256" key="8">
    <source>
        <dbReference type="ARBA" id="ARBA00022917"/>
    </source>
</evidence>
<keyword evidence="3 10" id="KW-0436">Ligase</keyword>
<evidence type="ECO:0000256" key="6">
    <source>
        <dbReference type="ARBA" id="ARBA00022833"/>
    </source>
</evidence>
<feature type="short sequence motif" description="'HIGH' region" evidence="10">
    <location>
        <begin position="32"/>
        <end position="42"/>
    </location>
</feature>
<evidence type="ECO:0000256" key="4">
    <source>
        <dbReference type="ARBA" id="ARBA00022723"/>
    </source>
</evidence>
<dbReference type="GO" id="GO:0005829">
    <property type="term" value="C:cytosol"/>
    <property type="evidence" value="ECO:0007669"/>
    <property type="project" value="TreeGrafter"/>
</dbReference>
<feature type="binding site" evidence="10">
    <location>
        <position position="214"/>
    </location>
    <ligand>
        <name>Zn(2+)</name>
        <dbReference type="ChEBI" id="CHEBI:29105"/>
    </ligand>
</feature>
<keyword evidence="7 10" id="KW-0067">ATP-binding</keyword>
<dbReference type="HAMAP" id="MF_00041">
    <property type="entry name" value="Cys_tRNA_synth"/>
    <property type="match status" value="1"/>
</dbReference>
<keyword evidence="6 10" id="KW-0862">Zinc</keyword>
<evidence type="ECO:0000256" key="1">
    <source>
        <dbReference type="ARBA" id="ARBA00005594"/>
    </source>
</evidence>
<dbReference type="Proteomes" id="UP001196915">
    <property type="component" value="Unassembled WGS sequence"/>
</dbReference>
<dbReference type="Pfam" id="PF23493">
    <property type="entry name" value="CysS_C"/>
    <property type="match status" value="1"/>
</dbReference>
<sequence>MESLRIYNTLARDKQVFVPRQPGEVRMYVCGITVYDYCHVGHARMLVVFDLVQRWLRAIGYRVTYVRNITDIDDKIIRRAVEKGETIKSLTDRFIDAMHEDEDALGIQRPDIEPRATQFIPQMLGMIERLEANGYAYQATDGDVNYSVRKFANYGKLSGKSLDDLRAGERVAANDAKEDPLDFVLWKRAKADDPEGASWESKYGMGRPGWHIECSAMGCTLLGEHFDIHGGGQDLQFPHHENEIAQSEGATGQTFVNYWLHNGFVQVDNEKMSKSLGNFFTIREVLERYDAEVMRFFIVRTHYRSPLNYSDVHLDDARASLTRLYTALKDVEPDALALDWSEPHAQRFAAAMNDDFNTPVAIATLFELAGEVNRTRDASLARQLKQLAGLLGLLGREPRAFLQQASGAAQAGALSVDEIEAKIAARAAAKRAKDYAEADRIRAELLDAGVALEDKPGGSTEWRRV</sequence>
<proteinExistence type="inferred from homology"/>
<feature type="binding site" evidence="10">
    <location>
        <position position="30"/>
    </location>
    <ligand>
        <name>Zn(2+)</name>
        <dbReference type="ChEBI" id="CHEBI:29105"/>
    </ligand>
</feature>
<comment type="subcellular location">
    <subcellularLocation>
        <location evidence="10">Cytoplasm</location>
    </subcellularLocation>
</comment>
<organism evidence="12 13">
    <name type="scientific">Burkholderia multivorans</name>
    <dbReference type="NCBI Taxonomy" id="87883"/>
    <lineage>
        <taxon>Bacteria</taxon>
        <taxon>Pseudomonadati</taxon>
        <taxon>Pseudomonadota</taxon>
        <taxon>Betaproteobacteria</taxon>
        <taxon>Burkholderiales</taxon>
        <taxon>Burkholderiaceae</taxon>
        <taxon>Burkholderia</taxon>
        <taxon>Burkholderia cepacia complex</taxon>
    </lineage>
</organism>
<dbReference type="InterPro" id="IPR056411">
    <property type="entry name" value="CysS_C"/>
</dbReference>
<comment type="caution">
    <text evidence="12">The sequence shown here is derived from an EMBL/GenBank/DDBJ whole genome shotgun (WGS) entry which is preliminary data.</text>
</comment>
<dbReference type="EMBL" id="JAHPMX010000004">
    <property type="protein sequence ID" value="MBU9356656.1"/>
    <property type="molecule type" value="Genomic_DNA"/>
</dbReference>
<dbReference type="InterPro" id="IPR024909">
    <property type="entry name" value="Cys-tRNA/MSH_ligase"/>
</dbReference>
<dbReference type="PANTHER" id="PTHR10890">
    <property type="entry name" value="CYSTEINYL-TRNA SYNTHETASE"/>
    <property type="match status" value="1"/>
</dbReference>
<dbReference type="Pfam" id="PF09190">
    <property type="entry name" value="DALR_2"/>
    <property type="match status" value="1"/>
</dbReference>
<dbReference type="AlphaFoldDB" id="A0AAP2MN17"/>
<dbReference type="NCBIfam" id="TIGR00435">
    <property type="entry name" value="cysS"/>
    <property type="match status" value="1"/>
</dbReference>
<comment type="similarity">
    <text evidence="1 10">Belongs to the class-I aminoacyl-tRNA synthetase family.</text>
</comment>
<dbReference type="GO" id="GO:0005524">
    <property type="term" value="F:ATP binding"/>
    <property type="evidence" value="ECO:0007669"/>
    <property type="project" value="UniProtKB-UniRule"/>
</dbReference>
<dbReference type="InterPro" id="IPR015273">
    <property type="entry name" value="Cys-tRNA-synt_Ia_DALR"/>
</dbReference>
<evidence type="ECO:0000259" key="11">
    <source>
        <dbReference type="SMART" id="SM00840"/>
    </source>
</evidence>
<feature type="binding site" evidence="10">
    <location>
        <position position="243"/>
    </location>
    <ligand>
        <name>Zn(2+)</name>
        <dbReference type="ChEBI" id="CHEBI:29105"/>
    </ligand>
</feature>
<dbReference type="CDD" id="cd00672">
    <property type="entry name" value="CysRS_core"/>
    <property type="match status" value="1"/>
</dbReference>
<dbReference type="PANTHER" id="PTHR10890:SF3">
    <property type="entry name" value="CYSTEINE--TRNA LIGASE, CYTOPLASMIC"/>
    <property type="match status" value="1"/>
</dbReference>
<dbReference type="InterPro" id="IPR032678">
    <property type="entry name" value="tRNA-synt_1_cat_dom"/>
</dbReference>
<feature type="short sequence motif" description="'KMSKS' region" evidence="10">
    <location>
        <begin position="271"/>
        <end position="275"/>
    </location>
</feature>
<feature type="binding site" evidence="10">
    <location>
        <position position="239"/>
    </location>
    <ligand>
        <name>Zn(2+)</name>
        <dbReference type="ChEBI" id="CHEBI:29105"/>
    </ligand>
</feature>
<reference evidence="12" key="1">
    <citation type="submission" date="2021-06" db="EMBL/GenBank/DDBJ databases">
        <title>A collection of bacterial strains from the Burkholderia cepacia Research Laboratory and Repository.</title>
        <authorList>
            <person name="Lipuma J."/>
            <person name="Spilker T."/>
        </authorList>
    </citation>
    <scope>NUCLEOTIDE SEQUENCE</scope>
    <source>
        <strain evidence="12">AU37435</strain>
    </source>
</reference>
<protein>
    <recommendedName>
        <fullName evidence="10">Cysteine--tRNA ligase</fullName>
        <ecNumber evidence="10">6.1.1.16</ecNumber>
    </recommendedName>
    <alternativeName>
        <fullName evidence="10">Cysteinyl-tRNA synthetase</fullName>
        <shortName evidence="10">CysRS</shortName>
    </alternativeName>
</protein>
<accession>A0AAP2MN17</accession>
<evidence type="ECO:0000313" key="12">
    <source>
        <dbReference type="EMBL" id="MBU9356656.1"/>
    </source>
</evidence>
<keyword evidence="5 10" id="KW-0547">Nucleotide-binding</keyword>
<comment type="catalytic activity">
    <reaction evidence="10">
        <text>tRNA(Cys) + L-cysteine + ATP = L-cysteinyl-tRNA(Cys) + AMP + diphosphate</text>
        <dbReference type="Rhea" id="RHEA:17773"/>
        <dbReference type="Rhea" id="RHEA-COMP:9661"/>
        <dbReference type="Rhea" id="RHEA-COMP:9679"/>
        <dbReference type="ChEBI" id="CHEBI:30616"/>
        <dbReference type="ChEBI" id="CHEBI:33019"/>
        <dbReference type="ChEBI" id="CHEBI:35235"/>
        <dbReference type="ChEBI" id="CHEBI:78442"/>
        <dbReference type="ChEBI" id="CHEBI:78517"/>
        <dbReference type="ChEBI" id="CHEBI:456215"/>
        <dbReference type="EC" id="6.1.1.16"/>
    </reaction>
</comment>
<dbReference type="GO" id="GO:0006423">
    <property type="term" value="P:cysteinyl-tRNA aminoacylation"/>
    <property type="evidence" value="ECO:0007669"/>
    <property type="project" value="UniProtKB-UniRule"/>
</dbReference>
<evidence type="ECO:0000256" key="9">
    <source>
        <dbReference type="ARBA" id="ARBA00023146"/>
    </source>
</evidence>
<feature type="binding site" evidence="10">
    <location>
        <position position="274"/>
    </location>
    <ligand>
        <name>ATP</name>
        <dbReference type="ChEBI" id="CHEBI:30616"/>
    </ligand>
</feature>
<dbReference type="InterPro" id="IPR015803">
    <property type="entry name" value="Cys-tRNA-ligase"/>
</dbReference>
<evidence type="ECO:0000256" key="2">
    <source>
        <dbReference type="ARBA" id="ARBA00022490"/>
    </source>
</evidence>
<evidence type="ECO:0000256" key="5">
    <source>
        <dbReference type="ARBA" id="ARBA00022741"/>
    </source>
</evidence>
<comment type="cofactor">
    <cofactor evidence="10">
        <name>Zn(2+)</name>
        <dbReference type="ChEBI" id="CHEBI:29105"/>
    </cofactor>
    <text evidence="10">Binds 1 zinc ion per subunit.</text>
</comment>
<comment type="subunit">
    <text evidence="10">Monomer.</text>
</comment>
<evidence type="ECO:0000256" key="10">
    <source>
        <dbReference type="HAMAP-Rule" id="MF_00041"/>
    </source>
</evidence>
<keyword evidence="9 10" id="KW-0030">Aminoacyl-tRNA synthetase</keyword>
<evidence type="ECO:0000313" key="13">
    <source>
        <dbReference type="Proteomes" id="UP001196915"/>
    </source>
</evidence>
<dbReference type="SMART" id="SM00840">
    <property type="entry name" value="DALR_2"/>
    <property type="match status" value="1"/>
</dbReference>
<dbReference type="GO" id="GO:0004817">
    <property type="term" value="F:cysteine-tRNA ligase activity"/>
    <property type="evidence" value="ECO:0007669"/>
    <property type="project" value="UniProtKB-UniRule"/>
</dbReference>
<feature type="domain" description="Cysteinyl-tRNA synthetase class Ia DALR" evidence="11">
    <location>
        <begin position="347"/>
        <end position="402"/>
    </location>
</feature>
<keyword evidence="8 10" id="KW-0648">Protein biosynthesis</keyword>
<dbReference type="EC" id="6.1.1.16" evidence="10"/>
<dbReference type="FunFam" id="3.40.50.620:FF:000009">
    <property type="entry name" value="Cysteine--tRNA ligase"/>
    <property type="match status" value="1"/>
</dbReference>
<evidence type="ECO:0000256" key="3">
    <source>
        <dbReference type="ARBA" id="ARBA00022598"/>
    </source>
</evidence>
<dbReference type="CDD" id="cd07963">
    <property type="entry name" value="Anticodon_Ia_Cys"/>
    <property type="match status" value="1"/>
</dbReference>
<gene>
    <name evidence="10 12" type="primary">cysS</name>
    <name evidence="12" type="ORF">KTE52_09950</name>
</gene>
<dbReference type="GO" id="GO:0008270">
    <property type="term" value="F:zinc ion binding"/>
    <property type="evidence" value="ECO:0007669"/>
    <property type="project" value="UniProtKB-UniRule"/>
</dbReference>
<keyword evidence="2 10" id="KW-0963">Cytoplasm</keyword>
<keyword evidence="4 10" id="KW-0479">Metal-binding</keyword>
<name>A0AAP2MN17_9BURK</name>
<dbReference type="RefSeq" id="WP_217078109.1">
    <property type="nucleotide sequence ID" value="NZ_CAJHCY010000016.1"/>
</dbReference>
<evidence type="ECO:0000256" key="7">
    <source>
        <dbReference type="ARBA" id="ARBA00022840"/>
    </source>
</evidence>